<feature type="repeat" description="ANK" evidence="3">
    <location>
        <begin position="507"/>
        <end position="539"/>
    </location>
</feature>
<organism evidence="4 5">
    <name type="scientific">Pseudocohnilembus persalinus</name>
    <name type="common">Ciliate</name>
    <dbReference type="NCBI Taxonomy" id="266149"/>
    <lineage>
        <taxon>Eukaryota</taxon>
        <taxon>Sar</taxon>
        <taxon>Alveolata</taxon>
        <taxon>Ciliophora</taxon>
        <taxon>Intramacronucleata</taxon>
        <taxon>Oligohymenophorea</taxon>
        <taxon>Scuticociliatia</taxon>
        <taxon>Philasterida</taxon>
        <taxon>Pseudocohnilembidae</taxon>
        <taxon>Pseudocohnilembus</taxon>
    </lineage>
</organism>
<comment type="caution">
    <text evidence="4">The sequence shown here is derived from an EMBL/GenBank/DDBJ whole genome shotgun (WGS) entry which is preliminary data.</text>
</comment>
<evidence type="ECO:0000313" key="4">
    <source>
        <dbReference type="EMBL" id="KRX01863.1"/>
    </source>
</evidence>
<keyword evidence="2 3" id="KW-0040">ANK repeat</keyword>
<keyword evidence="5" id="KW-1185">Reference proteome</keyword>
<dbReference type="OMA" id="TINDWSG"/>
<dbReference type="PANTHER" id="PTHR24198:SF165">
    <property type="entry name" value="ANKYRIN REPEAT-CONTAINING PROTEIN-RELATED"/>
    <property type="match status" value="1"/>
</dbReference>
<accession>A0A0V0QI30</accession>
<dbReference type="EMBL" id="LDAU01000162">
    <property type="protein sequence ID" value="KRX01863.1"/>
    <property type="molecule type" value="Genomic_DNA"/>
</dbReference>
<keyword evidence="1" id="KW-0677">Repeat</keyword>
<sequence length="656" mass="76213">MHKDTPYLNKILAKYDNNYFQFKKDNQDILSYNQNTPYINNVLKKFLTHYEKQDQQDEMGKNNKIQIKSQNYKSDKAIKLKRELEKKLNDIQANSLGSIGETKANFLNKQVDSKNQQLNYGIENQYLSTKMCRNNENCPFAHSKEQLDIEYLPGCNFKQQQFYIQKTDLIYYKKIKEWVKYFKELSDNNKNIRRAQSSMALKRTMFITNRSKLSDNLKQASNQQFYSIDKIIDKKGSTLLIQSVLQCNYQAVQQLLLMGADPTINDWSGCDSIMYAIKKNFYSIMTLLLDLSQKQINFDKRFFSLKITYLIQAAKLGQSDMVVALLASGADPNVTDFHKKSAIFHSIELNDLDSIYSLVENGADCKFVDDKNKTSVDYAFQKKHIHIIQYLFLKKGQLADESHYIDVLFFAASNNQFELIKEITSRGFPPGSTDEDGNTILLLAFKNQHFNLVLQLIQQLQLNWLISHQNKNGDNLITLSIRQGVKNLAKIFIQECSAVELNKVDKDGKTPLIHAAEQGYHEIIESLMKKGVDFSRADKHNRTPLIYAVKNKHLLCVETIFQQSLQLNDVDKKNRKQVQSALSKQPELIQQKFDEEMKNKESKLKDMIHWKDQFDMGARQYAENPSTIRDLIGQYIIDLDCMSDSFIKEQQDEQKK</sequence>
<dbReference type="InterPro" id="IPR002110">
    <property type="entry name" value="Ankyrin_rpt"/>
</dbReference>
<evidence type="ECO:0000256" key="3">
    <source>
        <dbReference type="PROSITE-ProRule" id="PRU00023"/>
    </source>
</evidence>
<proteinExistence type="predicted"/>
<dbReference type="SUPFAM" id="SSF48403">
    <property type="entry name" value="Ankyrin repeat"/>
    <property type="match status" value="1"/>
</dbReference>
<gene>
    <name evidence="4" type="ORF">PPERSA_00485</name>
</gene>
<dbReference type="Gene3D" id="1.25.40.20">
    <property type="entry name" value="Ankyrin repeat-containing domain"/>
    <property type="match status" value="2"/>
</dbReference>
<dbReference type="Pfam" id="PF12796">
    <property type="entry name" value="Ank_2"/>
    <property type="match status" value="2"/>
</dbReference>
<dbReference type="OrthoDB" id="7464126at2759"/>
<evidence type="ECO:0000313" key="5">
    <source>
        <dbReference type="Proteomes" id="UP000054937"/>
    </source>
</evidence>
<dbReference type="AlphaFoldDB" id="A0A0V0QI30"/>
<dbReference type="SMART" id="SM00248">
    <property type="entry name" value="ANK"/>
    <property type="match status" value="10"/>
</dbReference>
<protein>
    <submittedName>
        <fullName evidence="4">Ankyrin repeat-containing domain</fullName>
    </submittedName>
</protein>
<name>A0A0V0QI30_PSEPJ</name>
<dbReference type="InterPro" id="IPR036770">
    <property type="entry name" value="Ankyrin_rpt-contain_sf"/>
</dbReference>
<dbReference type="Proteomes" id="UP000054937">
    <property type="component" value="Unassembled WGS sequence"/>
</dbReference>
<dbReference type="InParanoid" id="A0A0V0QI30"/>
<dbReference type="PROSITE" id="PS50088">
    <property type="entry name" value="ANK_REPEAT"/>
    <property type="match status" value="1"/>
</dbReference>
<evidence type="ECO:0000256" key="1">
    <source>
        <dbReference type="ARBA" id="ARBA00022737"/>
    </source>
</evidence>
<reference evidence="4 5" key="1">
    <citation type="journal article" date="2015" name="Sci. Rep.">
        <title>Genome of the facultative scuticociliatosis pathogen Pseudocohnilembus persalinus provides insight into its virulence through horizontal gene transfer.</title>
        <authorList>
            <person name="Xiong J."/>
            <person name="Wang G."/>
            <person name="Cheng J."/>
            <person name="Tian M."/>
            <person name="Pan X."/>
            <person name="Warren A."/>
            <person name="Jiang C."/>
            <person name="Yuan D."/>
            <person name="Miao W."/>
        </authorList>
    </citation>
    <scope>NUCLEOTIDE SEQUENCE [LARGE SCALE GENOMIC DNA]</scope>
    <source>
        <strain evidence="4">36N120E</strain>
    </source>
</reference>
<evidence type="ECO:0000256" key="2">
    <source>
        <dbReference type="ARBA" id="ARBA00023043"/>
    </source>
</evidence>
<dbReference type="PANTHER" id="PTHR24198">
    <property type="entry name" value="ANKYRIN REPEAT AND PROTEIN KINASE DOMAIN-CONTAINING PROTEIN"/>
    <property type="match status" value="1"/>
</dbReference>
<dbReference type="PROSITE" id="PS50297">
    <property type="entry name" value="ANK_REP_REGION"/>
    <property type="match status" value="1"/>
</dbReference>